<reference evidence="2" key="2">
    <citation type="submission" date="2018-10" db="UniProtKB">
        <authorList>
            <consortium name="EnsemblPlants"/>
        </authorList>
    </citation>
    <scope>IDENTIFICATION</scope>
</reference>
<evidence type="ECO:0000259" key="1">
    <source>
        <dbReference type="Pfam" id="PF14111"/>
    </source>
</evidence>
<dbReference type="Gramene" id="TraesROB_scaffold_041693_01G000500.1">
    <property type="protein sequence ID" value="TraesROB_scaffold_041693_01G000500.1"/>
    <property type="gene ID" value="TraesROB_scaffold_041693_01G000500"/>
</dbReference>
<dbReference type="InterPro" id="IPR025558">
    <property type="entry name" value="DUF4283"/>
</dbReference>
<dbReference type="Gramene" id="TraesCLE_scaffold_038070_01G000200.1">
    <property type="protein sequence ID" value="TraesCLE_scaffold_038070_01G000200.1"/>
    <property type="gene ID" value="TraesCLE_scaffold_038070_01G000200"/>
</dbReference>
<evidence type="ECO:0000313" key="2">
    <source>
        <dbReference type="EnsemblPlants" id="TraesCS1A02G365000.1.cds1"/>
    </source>
</evidence>
<dbReference type="STRING" id="4565.A0A3B5Y557"/>
<dbReference type="Pfam" id="PF14111">
    <property type="entry name" value="DUF4283"/>
    <property type="match status" value="1"/>
</dbReference>
<protein>
    <recommendedName>
        <fullName evidence="1">DUF4283 domain-containing protein</fullName>
    </recommendedName>
</protein>
<dbReference type="Gramene" id="TraesCS1A03G0888400.1">
    <property type="protein sequence ID" value="TraesCS1A03G0888400.1.CDS1"/>
    <property type="gene ID" value="TraesCS1A03G0888400"/>
</dbReference>
<dbReference type="OrthoDB" id="656425at2759"/>
<dbReference type="AlphaFoldDB" id="A0A3B5Y557"/>
<dbReference type="Proteomes" id="UP000019116">
    <property type="component" value="Chromosome 1A"/>
</dbReference>
<keyword evidence="3" id="KW-1185">Reference proteome</keyword>
<dbReference type="EnsemblPlants" id="TraesCS1A02G365000.1">
    <property type="protein sequence ID" value="TraesCS1A02G365000.1.cds1"/>
    <property type="gene ID" value="TraesCS1A02G365000"/>
</dbReference>
<dbReference type="Gramene" id="TraesWEE_scaffold_014231_01G000500.1">
    <property type="protein sequence ID" value="TraesWEE_scaffold_014231_01G000500.1"/>
    <property type="gene ID" value="TraesWEE_scaffold_014231_01G000500"/>
</dbReference>
<sequence length="148" mass="17197">MAQRGDPSASSSKGKDRLEALMKELALKDDDLDDVVFDEGDAPAEEDLRWMILARVHMDKSFSTYWFFRNMRSAWDLARPVKIKTLEKNLFQMQFNCLGDWEKVTQGGPWHFRGNPVVIALYDEYTKPSSIELFTFEVWARILDLPMA</sequence>
<organism evidence="2">
    <name type="scientific">Triticum aestivum</name>
    <name type="common">Wheat</name>
    <dbReference type="NCBI Taxonomy" id="4565"/>
    <lineage>
        <taxon>Eukaryota</taxon>
        <taxon>Viridiplantae</taxon>
        <taxon>Streptophyta</taxon>
        <taxon>Embryophyta</taxon>
        <taxon>Tracheophyta</taxon>
        <taxon>Spermatophyta</taxon>
        <taxon>Magnoliopsida</taxon>
        <taxon>Liliopsida</taxon>
        <taxon>Poales</taxon>
        <taxon>Poaceae</taxon>
        <taxon>BOP clade</taxon>
        <taxon>Pooideae</taxon>
        <taxon>Triticodae</taxon>
        <taxon>Triticeae</taxon>
        <taxon>Triticinae</taxon>
        <taxon>Triticum</taxon>
    </lineage>
</organism>
<dbReference type="Gramene" id="TraesCS1A02G365000.1">
    <property type="protein sequence ID" value="TraesCS1A02G365000.1.cds1"/>
    <property type="gene ID" value="TraesCS1A02G365000"/>
</dbReference>
<name>A0A3B5Y557_WHEAT</name>
<reference evidence="2" key="1">
    <citation type="submission" date="2018-08" db="EMBL/GenBank/DDBJ databases">
        <authorList>
            <person name="Rossello M."/>
        </authorList>
    </citation>
    <scope>NUCLEOTIDE SEQUENCE [LARGE SCALE GENOMIC DNA]</scope>
    <source>
        <strain evidence="2">cv. Chinese Spring</strain>
    </source>
</reference>
<accession>A0A3B5Y557</accession>
<evidence type="ECO:0000313" key="3">
    <source>
        <dbReference type="Proteomes" id="UP000019116"/>
    </source>
</evidence>
<dbReference type="Gramene" id="TraesRN1A0100943100.1">
    <property type="protein sequence ID" value="TraesRN1A0100943100.1"/>
    <property type="gene ID" value="TraesRN1A0100943100"/>
</dbReference>
<feature type="domain" description="DUF4283" evidence="1">
    <location>
        <begin position="45"/>
        <end position="129"/>
    </location>
</feature>
<proteinExistence type="predicted"/>